<dbReference type="Proteomes" id="UP000199301">
    <property type="component" value="Unassembled WGS sequence"/>
</dbReference>
<name>A0A1H0YXD7_9ACTN</name>
<protein>
    <submittedName>
        <fullName evidence="1">Uncharacterized protein</fullName>
    </submittedName>
</protein>
<gene>
    <name evidence="1" type="ORF">SAMN04489718_0723</name>
</gene>
<evidence type="ECO:0000313" key="2">
    <source>
        <dbReference type="Proteomes" id="UP000199301"/>
    </source>
</evidence>
<accession>A0A1H0YXD7</accession>
<dbReference type="EMBL" id="FNKO01000001">
    <property type="protein sequence ID" value="SDQ19784.1"/>
    <property type="molecule type" value="Genomic_DNA"/>
</dbReference>
<organism evidence="1 2">
    <name type="scientific">Actinopolyspora saharensis</name>
    <dbReference type="NCBI Taxonomy" id="995062"/>
    <lineage>
        <taxon>Bacteria</taxon>
        <taxon>Bacillati</taxon>
        <taxon>Actinomycetota</taxon>
        <taxon>Actinomycetes</taxon>
        <taxon>Actinopolysporales</taxon>
        <taxon>Actinopolysporaceae</taxon>
        <taxon>Actinopolyspora</taxon>
    </lineage>
</organism>
<keyword evidence="2" id="KW-1185">Reference proteome</keyword>
<proteinExistence type="predicted"/>
<dbReference type="RefSeq" id="WP_092521016.1">
    <property type="nucleotide sequence ID" value="NZ_FNKO01000001.1"/>
</dbReference>
<evidence type="ECO:0000313" key="1">
    <source>
        <dbReference type="EMBL" id="SDQ19784.1"/>
    </source>
</evidence>
<dbReference type="OrthoDB" id="5192427at2"/>
<sequence length="67" mass="7224">MRPGELAVWAAHEQWRMEQLAYDLARGSTTGAQCREAASVFEGIAARLRGFADELDGAEVVDGGVDD</sequence>
<dbReference type="AlphaFoldDB" id="A0A1H0YXD7"/>
<dbReference type="STRING" id="995062.SAMN04489718_0723"/>
<reference evidence="2" key="1">
    <citation type="submission" date="2016-10" db="EMBL/GenBank/DDBJ databases">
        <authorList>
            <person name="Varghese N."/>
            <person name="Submissions S."/>
        </authorList>
    </citation>
    <scope>NUCLEOTIDE SEQUENCE [LARGE SCALE GENOMIC DNA]</scope>
    <source>
        <strain evidence="2">DSM 45459</strain>
    </source>
</reference>